<organism evidence="1 2">
    <name type="scientific">Candidatus Propionivibrio dominans</name>
    <dbReference type="NCBI Taxonomy" id="2954373"/>
    <lineage>
        <taxon>Bacteria</taxon>
        <taxon>Pseudomonadati</taxon>
        <taxon>Pseudomonadota</taxon>
        <taxon>Betaproteobacteria</taxon>
        <taxon>Rhodocyclales</taxon>
        <taxon>Rhodocyclaceae</taxon>
        <taxon>Propionivibrio</taxon>
    </lineage>
</organism>
<sequence>MSTIALQSDNFARAYSASTLAAGNPANWDTYWSTDIDPLPAALPGTCENRVCALPVDAVGNTVTYTIQRLCQTAGDPALLPTGCASRSQLASQSGGSLGSGNPQMTQVPQYYYRVTSRIAGPRNTVSYIQTIVAR</sequence>
<proteinExistence type="predicted"/>
<gene>
    <name evidence="1" type="ORF">IPJ48_11455</name>
</gene>
<evidence type="ECO:0000313" key="1">
    <source>
        <dbReference type="EMBL" id="MBK7423655.1"/>
    </source>
</evidence>
<accession>A0A9D7F7P0</accession>
<protein>
    <submittedName>
        <fullName evidence="1">Uncharacterized protein</fullName>
    </submittedName>
</protein>
<dbReference type="EMBL" id="JADJNC010000016">
    <property type="protein sequence ID" value="MBK7423655.1"/>
    <property type="molecule type" value="Genomic_DNA"/>
</dbReference>
<dbReference type="AlphaFoldDB" id="A0A9D7F7P0"/>
<reference evidence="1" key="1">
    <citation type="submission" date="2020-10" db="EMBL/GenBank/DDBJ databases">
        <title>Connecting structure to function with the recovery of over 1000 high-quality activated sludge metagenome-assembled genomes encoding full-length rRNA genes using long-read sequencing.</title>
        <authorList>
            <person name="Singleton C.M."/>
            <person name="Petriglieri F."/>
            <person name="Kristensen J.M."/>
            <person name="Kirkegaard R.H."/>
            <person name="Michaelsen T.Y."/>
            <person name="Andersen M.H."/>
            <person name="Karst S.M."/>
            <person name="Dueholm M.S."/>
            <person name="Nielsen P.H."/>
            <person name="Albertsen M."/>
        </authorList>
    </citation>
    <scope>NUCLEOTIDE SEQUENCE</scope>
    <source>
        <strain evidence="1">EsbW_18-Q3-R4-48_MAXAC.044</strain>
    </source>
</reference>
<name>A0A9D7F7P0_9RHOO</name>
<comment type="caution">
    <text evidence="1">The sequence shown here is derived from an EMBL/GenBank/DDBJ whole genome shotgun (WGS) entry which is preliminary data.</text>
</comment>
<dbReference type="Proteomes" id="UP000886602">
    <property type="component" value="Unassembled WGS sequence"/>
</dbReference>
<evidence type="ECO:0000313" key="2">
    <source>
        <dbReference type="Proteomes" id="UP000886602"/>
    </source>
</evidence>